<accession>A0A918DSL4</accession>
<gene>
    <name evidence="4" type="ORF">GCM10011348_23430</name>
</gene>
<feature type="compositionally biased region" description="Polar residues" evidence="1">
    <location>
        <begin position="96"/>
        <end position="106"/>
    </location>
</feature>
<reference evidence="4 5" key="1">
    <citation type="journal article" date="2014" name="Int. J. Syst. Evol. Microbiol.">
        <title>Complete genome sequence of Corynebacterium casei LMG S-19264T (=DSM 44701T), isolated from a smear-ripened cheese.</title>
        <authorList>
            <consortium name="US DOE Joint Genome Institute (JGI-PGF)"/>
            <person name="Walter F."/>
            <person name="Albersmeier A."/>
            <person name="Kalinowski J."/>
            <person name="Ruckert C."/>
        </authorList>
    </citation>
    <scope>NUCLEOTIDE SEQUENCE [LARGE SCALE GENOMIC DNA]</scope>
    <source>
        <strain evidence="4 5">CGMCC 1.7286</strain>
    </source>
</reference>
<keyword evidence="5" id="KW-1185">Reference proteome</keyword>
<dbReference type="AlphaFoldDB" id="A0A918DSL4"/>
<dbReference type="InterPro" id="IPR021834">
    <property type="entry name" value="DUF3426"/>
</dbReference>
<keyword evidence="2" id="KW-0472">Membrane</keyword>
<dbReference type="NCBIfam" id="TIGR02098">
    <property type="entry name" value="MJ0042_CXXC"/>
    <property type="match status" value="1"/>
</dbReference>
<evidence type="ECO:0000259" key="3">
    <source>
        <dbReference type="Pfam" id="PF13719"/>
    </source>
</evidence>
<comment type="caution">
    <text evidence="4">The sequence shown here is derived from an EMBL/GenBank/DDBJ whole genome shotgun (WGS) entry which is preliminary data.</text>
</comment>
<sequence length="319" mass="35192">MQDGLITECPECQTRFNVSDGQLRLAGGKVRCGACLTVFDARAHQPLPQGSDEVTSHAPASDAATVADFRFDTETPVEIGDKAPGGPTPTIMEQAAQASPVVQQWTPPQQDSPPLRPAPPQADRPPPPQPAPLPPRLSVDDLHAEPLQLQREPEPASPTAILGWSLGCLFALALLASQLVWFNRLEWSQQERLAGFYEILCNQVRCNIPPRRDIDSIRNLQLVVRAHPQYQEALSVHLLLENDAGFDQPFPAIDLTFADIRGRTVAERRLQPGDYLDPALNPLRMRHREPYQINLEVLDPGRRAVSYEVELAPATLASN</sequence>
<evidence type="ECO:0000256" key="1">
    <source>
        <dbReference type="SAM" id="MobiDB-lite"/>
    </source>
</evidence>
<keyword evidence="2" id="KW-0812">Transmembrane</keyword>
<feature type="domain" description="Zinc finger/thioredoxin putative" evidence="3">
    <location>
        <begin position="5"/>
        <end position="41"/>
    </location>
</feature>
<dbReference type="RefSeq" id="WP_188860782.1">
    <property type="nucleotide sequence ID" value="NZ_BMLT01000005.1"/>
</dbReference>
<evidence type="ECO:0000313" key="5">
    <source>
        <dbReference type="Proteomes" id="UP000599578"/>
    </source>
</evidence>
<dbReference type="Proteomes" id="UP000599578">
    <property type="component" value="Unassembled WGS sequence"/>
</dbReference>
<feature type="transmembrane region" description="Helical" evidence="2">
    <location>
        <begin position="161"/>
        <end position="182"/>
    </location>
</feature>
<protein>
    <recommendedName>
        <fullName evidence="3">Zinc finger/thioredoxin putative domain-containing protein</fullName>
    </recommendedName>
</protein>
<dbReference type="Pfam" id="PF13719">
    <property type="entry name" value="Zn_ribbon_5"/>
    <property type="match status" value="1"/>
</dbReference>
<keyword evidence="2" id="KW-1133">Transmembrane helix</keyword>
<evidence type="ECO:0000313" key="4">
    <source>
        <dbReference type="EMBL" id="GGO82317.1"/>
    </source>
</evidence>
<name>A0A918DSL4_9GAMM</name>
<dbReference type="EMBL" id="BMLT01000005">
    <property type="protein sequence ID" value="GGO82317.1"/>
    <property type="molecule type" value="Genomic_DNA"/>
</dbReference>
<dbReference type="InterPro" id="IPR011723">
    <property type="entry name" value="Znf/thioredoxin_put"/>
</dbReference>
<organism evidence="4 5">
    <name type="scientific">Marinobacterium nitratireducens</name>
    <dbReference type="NCBI Taxonomy" id="518897"/>
    <lineage>
        <taxon>Bacteria</taxon>
        <taxon>Pseudomonadati</taxon>
        <taxon>Pseudomonadota</taxon>
        <taxon>Gammaproteobacteria</taxon>
        <taxon>Oceanospirillales</taxon>
        <taxon>Oceanospirillaceae</taxon>
        <taxon>Marinobacterium</taxon>
    </lineage>
</organism>
<proteinExistence type="predicted"/>
<evidence type="ECO:0000256" key="2">
    <source>
        <dbReference type="SAM" id="Phobius"/>
    </source>
</evidence>
<dbReference type="Pfam" id="PF11906">
    <property type="entry name" value="DUF3426"/>
    <property type="match status" value="1"/>
</dbReference>
<feature type="region of interest" description="Disordered" evidence="1">
    <location>
        <begin position="96"/>
        <end position="139"/>
    </location>
</feature>
<feature type="compositionally biased region" description="Pro residues" evidence="1">
    <location>
        <begin position="110"/>
        <end position="135"/>
    </location>
</feature>